<evidence type="ECO:0000256" key="5">
    <source>
        <dbReference type="ARBA" id="ARBA00022884"/>
    </source>
</evidence>
<protein>
    <recommendedName>
        <fullName evidence="6">Ribosome rescue factor SmrB</fullName>
        <ecNumber evidence="6">3.1.-.-</ecNumber>
    </recommendedName>
</protein>
<name>A0ABW3I7Q1_9PAST</name>
<dbReference type="InterPro" id="IPR022990">
    <property type="entry name" value="SmrB-like"/>
</dbReference>
<organism evidence="8 9">
    <name type="scientific">Seminibacterium arietis</name>
    <dbReference type="NCBI Taxonomy" id="1173502"/>
    <lineage>
        <taxon>Bacteria</taxon>
        <taxon>Pseudomonadati</taxon>
        <taxon>Pseudomonadota</taxon>
        <taxon>Gammaproteobacteria</taxon>
        <taxon>Pasteurellales</taxon>
        <taxon>Pasteurellaceae</taxon>
        <taxon>Seminibacterium</taxon>
    </lineage>
</organism>
<evidence type="ECO:0000256" key="6">
    <source>
        <dbReference type="HAMAP-Rule" id="MF_01042"/>
    </source>
</evidence>
<evidence type="ECO:0000256" key="3">
    <source>
        <dbReference type="ARBA" id="ARBA00022759"/>
    </source>
</evidence>
<feature type="domain" description="Smr" evidence="7">
    <location>
        <begin position="94"/>
        <end position="169"/>
    </location>
</feature>
<keyword evidence="2 6" id="KW-0699">rRNA-binding</keyword>
<dbReference type="PROSITE" id="PS50828">
    <property type="entry name" value="SMR"/>
    <property type="match status" value="1"/>
</dbReference>
<dbReference type="Gene3D" id="3.30.1370.110">
    <property type="match status" value="1"/>
</dbReference>
<evidence type="ECO:0000256" key="2">
    <source>
        <dbReference type="ARBA" id="ARBA00022730"/>
    </source>
</evidence>
<evidence type="ECO:0000256" key="4">
    <source>
        <dbReference type="ARBA" id="ARBA00022801"/>
    </source>
</evidence>
<keyword evidence="1 6" id="KW-0540">Nuclease</keyword>
<dbReference type="InterPro" id="IPR002625">
    <property type="entry name" value="Smr_dom"/>
</dbReference>
<comment type="caution">
    <text evidence="8">The sequence shown here is derived from an EMBL/GenBank/DDBJ whole genome shotgun (WGS) entry which is preliminary data.</text>
</comment>
<evidence type="ECO:0000259" key="7">
    <source>
        <dbReference type="PROSITE" id="PS50828"/>
    </source>
</evidence>
<evidence type="ECO:0000313" key="9">
    <source>
        <dbReference type="Proteomes" id="UP001596996"/>
    </source>
</evidence>
<dbReference type="Proteomes" id="UP001596996">
    <property type="component" value="Unassembled WGS sequence"/>
</dbReference>
<dbReference type="SMART" id="SM00463">
    <property type="entry name" value="SMR"/>
    <property type="match status" value="1"/>
</dbReference>
<dbReference type="SUPFAM" id="SSF160443">
    <property type="entry name" value="SMR domain-like"/>
    <property type="match status" value="1"/>
</dbReference>
<dbReference type="RefSeq" id="WP_380818120.1">
    <property type="nucleotide sequence ID" value="NZ_JBHTJN010000001.1"/>
</dbReference>
<proteinExistence type="inferred from homology"/>
<dbReference type="PANTHER" id="PTHR35562:SF1">
    <property type="entry name" value="UPF0115 PROTEIN YFCN"/>
    <property type="match status" value="1"/>
</dbReference>
<gene>
    <name evidence="6 8" type="primary">smrB</name>
    <name evidence="8" type="ORF">ACFQ02_00940</name>
</gene>
<sequence>MLEDEDLNLFRQEVEGIKPLAQDVFAISSRQKRCSQQNIQRREAREKEDTLFFFSDEYEPLLNEEGAVKYLRENEDSYILKQLRRGDFPPDLFLDLHGLTKQEAKMELAALIHVCQKERLFCASIMTGHGSYTLKRQIPRWLVQHPQVIALHQAPKQWGGDAAILVLFDQ</sequence>
<dbReference type="EMBL" id="JBHTJN010000001">
    <property type="protein sequence ID" value="MFD0965434.1"/>
    <property type="molecule type" value="Genomic_DNA"/>
</dbReference>
<dbReference type="GO" id="GO:0004519">
    <property type="term" value="F:endonuclease activity"/>
    <property type="evidence" value="ECO:0007669"/>
    <property type="project" value="UniProtKB-KW"/>
</dbReference>
<keyword evidence="4 6" id="KW-0378">Hydrolase</keyword>
<dbReference type="PANTHER" id="PTHR35562">
    <property type="entry name" value="DNA ENDONUCLEASE SMRA-RELATED"/>
    <property type="match status" value="1"/>
</dbReference>
<evidence type="ECO:0000256" key="1">
    <source>
        <dbReference type="ARBA" id="ARBA00022722"/>
    </source>
</evidence>
<accession>A0ABW3I7Q1</accession>
<dbReference type="InterPro" id="IPR036063">
    <property type="entry name" value="Smr_dom_sf"/>
</dbReference>
<keyword evidence="5 6" id="KW-0694">RNA-binding</keyword>
<dbReference type="EC" id="3.1.-.-" evidence="6"/>
<dbReference type="Pfam" id="PF01713">
    <property type="entry name" value="Smr"/>
    <property type="match status" value="1"/>
</dbReference>
<keyword evidence="9" id="KW-1185">Reference proteome</keyword>
<comment type="similarity">
    <text evidence="6">Belongs to the SmrB family.</text>
</comment>
<evidence type="ECO:0000313" key="8">
    <source>
        <dbReference type="EMBL" id="MFD0965434.1"/>
    </source>
</evidence>
<comment type="subunit">
    <text evidence="6">Associates with collided ribosomes, but not with correctly translating polysomes.</text>
</comment>
<comment type="function">
    <text evidence="6">Acts as a ribosome collision sensor. Detects stalled/collided disomes (pairs of ribosomes where the leading ribosome is stalled and a second ribosome has collided with it) and endonucleolytically cleaves mRNA at the 5' boundary of the stalled ribosome. Stalled/collided disomes form a new interface (primarily via the 30S subunits) that binds SmrB. Cleaved mRNA becomes available for tmRNA ligation, leading to ribosomal subunit dissociation and rescue of stalled ribosomes.</text>
</comment>
<reference evidence="9" key="1">
    <citation type="journal article" date="2019" name="Int. J. Syst. Evol. Microbiol.">
        <title>The Global Catalogue of Microorganisms (GCM) 10K type strain sequencing project: providing services to taxonomists for standard genome sequencing and annotation.</title>
        <authorList>
            <consortium name="The Broad Institute Genomics Platform"/>
            <consortium name="The Broad Institute Genome Sequencing Center for Infectious Disease"/>
            <person name="Wu L."/>
            <person name="Ma J."/>
        </authorList>
    </citation>
    <scope>NUCLEOTIDE SEQUENCE [LARGE SCALE GENOMIC DNA]</scope>
    <source>
        <strain evidence="9">CCUG 61707</strain>
    </source>
</reference>
<dbReference type="HAMAP" id="MF_01042">
    <property type="entry name" value="SmrB"/>
    <property type="match status" value="1"/>
</dbReference>
<keyword evidence="3 6" id="KW-0255">Endonuclease</keyword>
<dbReference type="NCBIfam" id="NF003432">
    <property type="entry name" value="PRK04946.1"/>
    <property type="match status" value="1"/>
</dbReference>